<keyword evidence="1" id="KW-0812">Transmembrane</keyword>
<comment type="caution">
    <text evidence="3">The sequence shown here is derived from an EMBL/GenBank/DDBJ whole genome shotgun (WGS) entry which is preliminary data.</text>
</comment>
<dbReference type="Proteomes" id="UP000265618">
    <property type="component" value="Unassembled WGS sequence"/>
</dbReference>
<keyword evidence="1" id="KW-1133">Transmembrane helix</keyword>
<protein>
    <submittedName>
        <fullName evidence="3">Uncharacterized protein</fullName>
    </submittedName>
</protein>
<feature type="transmembrane region" description="Helical" evidence="1">
    <location>
        <begin position="121"/>
        <end position="148"/>
    </location>
</feature>
<proteinExistence type="predicted"/>
<gene>
    <name evidence="3" type="ORF">KIPB_004368</name>
</gene>
<evidence type="ECO:0000256" key="1">
    <source>
        <dbReference type="SAM" id="Phobius"/>
    </source>
</evidence>
<name>A0A9K3CVL3_9EUKA</name>
<feature type="signal peptide" evidence="2">
    <location>
        <begin position="1"/>
        <end position="23"/>
    </location>
</feature>
<evidence type="ECO:0000256" key="2">
    <source>
        <dbReference type="SAM" id="SignalP"/>
    </source>
</evidence>
<dbReference type="AlphaFoldDB" id="A0A9K3CVL3"/>
<reference evidence="3 4" key="1">
    <citation type="journal article" date="2018" name="PLoS ONE">
        <title>The draft genome of Kipferlia bialata reveals reductive genome evolution in fornicate parasites.</title>
        <authorList>
            <person name="Tanifuji G."/>
            <person name="Takabayashi S."/>
            <person name="Kume K."/>
            <person name="Takagi M."/>
            <person name="Nakayama T."/>
            <person name="Kamikawa R."/>
            <person name="Inagaki Y."/>
            <person name="Hashimoto T."/>
        </authorList>
    </citation>
    <scope>NUCLEOTIDE SEQUENCE [LARGE SCALE GENOMIC DNA]</scope>
    <source>
        <strain evidence="3">NY0173</strain>
    </source>
</reference>
<feature type="chain" id="PRO_5039909345" evidence="2">
    <location>
        <begin position="24"/>
        <end position="427"/>
    </location>
</feature>
<keyword evidence="2" id="KW-0732">Signal</keyword>
<keyword evidence="1" id="KW-0472">Membrane</keyword>
<accession>A0A9K3CVL3</accession>
<keyword evidence="4" id="KW-1185">Reference proteome</keyword>
<evidence type="ECO:0000313" key="4">
    <source>
        <dbReference type="Proteomes" id="UP000265618"/>
    </source>
</evidence>
<sequence length="427" mass="46044">MGRLSVLLSVLAVVALLGARGSACSAGGSSTPSAPLSTNGATTPAFLCPTPDPDLDLFSNPHGYVCPPGAEGGFPYSWSQAETVSDYPSTQLTNIDMTVLRQLLPVLPLQRYYDPMGEEHVMWISAVNAWSGPLVFACLFGVLVDIVLDPTGAGYQKKLDASRVKYKKKHTPSKKMLRKWAKQDASASKRLARLKALDLSKGYYVSVTSLQTKLRMRSEDPDSVPTPVHVGMLDNGVGGVDPSLQKVERKGMVMGGLITCLFILIACMLLVFLANVLFFAPPPVMPESLSVKMPLASAYQRIVRSEPYASLDQATKAILDDWVVTHDNLYVVEVMGGDWGTSCIDYSVVEHMGLADRLQVIFGASAGILPERLQDTKPTTIYKLRASGSLQLQSEGCTIDGSGMACDTLYNSEAWLDALAQPVLAYG</sequence>
<dbReference type="EMBL" id="BDIP01000928">
    <property type="protein sequence ID" value="GIQ83108.1"/>
    <property type="molecule type" value="Genomic_DNA"/>
</dbReference>
<evidence type="ECO:0000313" key="3">
    <source>
        <dbReference type="EMBL" id="GIQ83108.1"/>
    </source>
</evidence>
<feature type="transmembrane region" description="Helical" evidence="1">
    <location>
        <begin position="253"/>
        <end position="280"/>
    </location>
</feature>
<organism evidence="3 4">
    <name type="scientific">Kipferlia bialata</name>
    <dbReference type="NCBI Taxonomy" id="797122"/>
    <lineage>
        <taxon>Eukaryota</taxon>
        <taxon>Metamonada</taxon>
        <taxon>Carpediemonas-like organisms</taxon>
        <taxon>Kipferlia</taxon>
    </lineage>
</organism>